<dbReference type="AlphaFoldDB" id="A0A382ATN4"/>
<feature type="non-terminal residue" evidence="2">
    <location>
        <position position="1"/>
    </location>
</feature>
<gene>
    <name evidence="2" type="ORF">METZ01_LOCUS157515</name>
</gene>
<evidence type="ECO:0000256" key="1">
    <source>
        <dbReference type="SAM" id="MobiDB-lite"/>
    </source>
</evidence>
<organism evidence="2">
    <name type="scientific">marine metagenome</name>
    <dbReference type="NCBI Taxonomy" id="408172"/>
    <lineage>
        <taxon>unclassified sequences</taxon>
        <taxon>metagenomes</taxon>
        <taxon>ecological metagenomes</taxon>
    </lineage>
</organism>
<proteinExistence type="predicted"/>
<protein>
    <submittedName>
        <fullName evidence="2">Uncharacterized protein</fullName>
    </submittedName>
</protein>
<feature type="region of interest" description="Disordered" evidence="1">
    <location>
        <begin position="1"/>
        <end position="59"/>
    </location>
</feature>
<evidence type="ECO:0000313" key="2">
    <source>
        <dbReference type="EMBL" id="SVB04661.1"/>
    </source>
</evidence>
<feature type="compositionally biased region" description="Polar residues" evidence="1">
    <location>
        <begin position="1"/>
        <end position="20"/>
    </location>
</feature>
<sequence length="95" mass="11078">GRQITPIRSTTRGPANSFTSRKVVGVAKGITPQRQTEKPEHRKTYQNPGQKQGRRQLRHTRLAKRTPIAGGRQPSLRDGFLRRLLRWWRFADHRL</sequence>
<feature type="non-terminal residue" evidence="2">
    <location>
        <position position="95"/>
    </location>
</feature>
<dbReference type="EMBL" id="UINC01026713">
    <property type="protein sequence ID" value="SVB04661.1"/>
    <property type="molecule type" value="Genomic_DNA"/>
</dbReference>
<accession>A0A382ATN4</accession>
<name>A0A382ATN4_9ZZZZ</name>
<reference evidence="2" key="1">
    <citation type="submission" date="2018-05" db="EMBL/GenBank/DDBJ databases">
        <authorList>
            <person name="Lanie J.A."/>
            <person name="Ng W.-L."/>
            <person name="Kazmierczak K.M."/>
            <person name="Andrzejewski T.M."/>
            <person name="Davidsen T.M."/>
            <person name="Wayne K.J."/>
            <person name="Tettelin H."/>
            <person name="Glass J.I."/>
            <person name="Rusch D."/>
            <person name="Podicherti R."/>
            <person name="Tsui H.-C.T."/>
            <person name="Winkler M.E."/>
        </authorList>
    </citation>
    <scope>NUCLEOTIDE SEQUENCE</scope>
</reference>